<accession>A0A4Y8WCW4</accession>
<dbReference type="PANTHER" id="PTHR30595">
    <property type="entry name" value="GLPR-RELATED TRANSCRIPTIONAL REPRESSOR"/>
    <property type="match status" value="1"/>
</dbReference>
<keyword evidence="3" id="KW-1185">Reference proteome</keyword>
<dbReference type="EMBL" id="SATR01000035">
    <property type="protein sequence ID" value="TFH90091.1"/>
    <property type="molecule type" value="Genomic_DNA"/>
</dbReference>
<dbReference type="Pfam" id="PF13749">
    <property type="entry name" value="HATPase_c_4"/>
    <property type="match status" value="1"/>
</dbReference>
<evidence type="ECO:0000313" key="2">
    <source>
        <dbReference type="EMBL" id="TFH90091.1"/>
    </source>
</evidence>
<reference evidence="2 3" key="1">
    <citation type="submission" date="2019-01" db="EMBL/GenBank/DDBJ databases">
        <title>Vibrio BEI176 sp. nov, a marine bacterium isolated from China: eastern marignal seas.</title>
        <authorList>
            <person name="Li B."/>
        </authorList>
    </citation>
    <scope>NUCLEOTIDE SEQUENCE [LARGE SCALE GENOMIC DNA]</scope>
    <source>
        <strain evidence="2 3">BEI176</strain>
    </source>
</reference>
<dbReference type="Gene3D" id="3.30.950.30">
    <property type="entry name" value="Schlafen, AAA domain"/>
    <property type="match status" value="1"/>
</dbReference>
<protein>
    <submittedName>
        <fullName evidence="2">AAA family ATPase</fullName>
    </submittedName>
</protein>
<name>A0A4Y8WCW4_9VIBR</name>
<feature type="domain" description="Schlafen AlbA-2" evidence="1">
    <location>
        <begin position="16"/>
        <end position="143"/>
    </location>
</feature>
<evidence type="ECO:0000313" key="3">
    <source>
        <dbReference type="Proteomes" id="UP000297753"/>
    </source>
</evidence>
<dbReference type="InterPro" id="IPR038475">
    <property type="entry name" value="RecG_C_sf"/>
</dbReference>
<dbReference type="AlphaFoldDB" id="A0A4Y8WCW4"/>
<organism evidence="2 3">
    <name type="scientific">Vibrio ouci</name>
    <dbReference type="NCBI Taxonomy" id="2499078"/>
    <lineage>
        <taxon>Bacteria</taxon>
        <taxon>Pseudomonadati</taxon>
        <taxon>Pseudomonadota</taxon>
        <taxon>Gammaproteobacteria</taxon>
        <taxon>Vibrionales</taxon>
        <taxon>Vibrionaceae</taxon>
        <taxon>Vibrio</taxon>
    </lineage>
</organism>
<comment type="caution">
    <text evidence="2">The sequence shown here is derived from an EMBL/GenBank/DDBJ whole genome shotgun (WGS) entry which is preliminary data.</text>
</comment>
<dbReference type="InterPro" id="IPR007421">
    <property type="entry name" value="Schlafen_AlbA_2_dom"/>
</dbReference>
<gene>
    <name evidence="2" type="ORF">ELS82_18595</name>
</gene>
<sequence>MGVIDDWQELIAELRESSEIECKRAKSDLPKDFWETYSAFANTYGGTVFLGLTELEDGSFEVSGVKDTDKIKKSLFAKLGNPQSVSVNLLEGDGDKYVEILNIDDKDVVKITIPKANRLQKPVYINNNPKLGTYIRHHEGDNRATDSALQRMWAERGTEPRDSLVLVDFGMDDLDMSTLKKYRRNFQTRQPEHPFNDLDDKNFLIRLGGWKRNRTTKEEGLTLAGLLMFGMDISIKDHLSHYHLDYIEREAAERHARYTDRITLDGTWSGNLYDFYLKVFKKLTTDLKVPFRLETDQRSEISPVHEAIREALVNTLAHADFSCTKPITIVKRPDMFGFRNPGLMRIPPEVAILGGESDCRNNAIHDLFRMVGLSERLGSGVNKIFSNWNNQHWQKPKLYEKTEPEQTLLELRMVNLVPTEIINQLQARFGDKFTQLPELDRMILITAAAERWVNHERIMQLTDEHTRAVTVALPRLERSGMLESTGAHKEKFYTLPGVKVSTVDEVFKQGAVNDDDLNPLRATSSGYLNTSSDGFLISSDDLAASSYDLSVSSYDLSVSSDDLSSSSDDLPSSSDDLGVCSKSPELEETKCNKRDMFGRLLIDGLEYPFIDDVSKLTDDFRKRLECMAGPSREKGKLPRADMIRIITSVCTDHYVSLNSIAAIVNRKTDNLRQQYLTKMRREKLLEYAFPQQPTHEKQGYVSIKPKD</sequence>
<dbReference type="PANTHER" id="PTHR30595:SF6">
    <property type="entry name" value="SCHLAFEN ALBA-2 DOMAIN-CONTAINING PROTEIN"/>
    <property type="match status" value="1"/>
</dbReference>
<dbReference type="InterPro" id="IPR038461">
    <property type="entry name" value="Schlafen_AlbA_2_dom_sf"/>
</dbReference>
<dbReference type="RefSeq" id="WP_134836808.1">
    <property type="nucleotide sequence ID" value="NZ_SATR01000035.1"/>
</dbReference>
<dbReference type="OrthoDB" id="9768354at2"/>
<dbReference type="Proteomes" id="UP000297753">
    <property type="component" value="Unassembled WGS sequence"/>
</dbReference>
<dbReference type="Gene3D" id="3.30.565.60">
    <property type="match status" value="1"/>
</dbReference>
<proteinExistence type="predicted"/>
<dbReference type="Pfam" id="PF04326">
    <property type="entry name" value="SLFN_AlbA_2"/>
    <property type="match status" value="1"/>
</dbReference>
<evidence type="ECO:0000259" key="1">
    <source>
        <dbReference type="Pfam" id="PF04326"/>
    </source>
</evidence>